<dbReference type="EMBL" id="KB638331">
    <property type="protein sequence ID" value="EMS12977.1"/>
    <property type="molecule type" value="Genomic_DNA"/>
</dbReference>
<dbReference type="VEuPathDB" id="AmoebaDB:KM1_248150"/>
<dbReference type="Proteomes" id="UP000030780">
    <property type="component" value="Unassembled WGS sequence"/>
</dbReference>
<sequence>MSLPGDLNVLTHNPDLPISTKADFEEFKGFFDQTEGWI</sequence>
<gene>
    <name evidence="1" type="ORF">KM1_248150</name>
</gene>
<reference evidence="1 2" key="1">
    <citation type="submission" date="2013-01" db="EMBL/GenBank/DDBJ databases">
        <authorList>
            <person name="Inman J."/>
            <person name="Zafar N."/>
            <person name="Lorenzi H."/>
            <person name="Caler E."/>
        </authorList>
    </citation>
    <scope>NUCLEOTIDE SEQUENCE [LARGE SCALE GENOMIC DNA]</scope>
    <source>
        <strain evidence="1 2">HM-3:IMSS</strain>
    </source>
</reference>
<name>M7VYA4_ENTHI</name>
<accession>M7VYA4</accession>
<evidence type="ECO:0000313" key="1">
    <source>
        <dbReference type="EMBL" id="EMS12977.1"/>
    </source>
</evidence>
<protein>
    <submittedName>
        <fullName evidence="1">Phosphatidylcholine transfer protein</fullName>
    </submittedName>
</protein>
<proteinExistence type="predicted"/>
<feature type="non-terminal residue" evidence="1">
    <location>
        <position position="38"/>
    </location>
</feature>
<organism evidence="1 2">
    <name type="scientific">Entamoeba histolytica HM-3:IMSS</name>
    <dbReference type="NCBI Taxonomy" id="885315"/>
    <lineage>
        <taxon>Eukaryota</taxon>
        <taxon>Amoebozoa</taxon>
        <taxon>Evosea</taxon>
        <taxon>Archamoebae</taxon>
        <taxon>Mastigamoebida</taxon>
        <taxon>Entamoebidae</taxon>
        <taxon>Entamoeba</taxon>
    </lineage>
</organism>
<evidence type="ECO:0000313" key="2">
    <source>
        <dbReference type="Proteomes" id="UP000030780"/>
    </source>
</evidence>
<dbReference type="AlphaFoldDB" id="M7VYA4"/>